<accession>A0A1U9V259</accession>
<organism evidence="1 2">
    <name type="scientific">Cupriavidus necator</name>
    <name type="common">Alcaligenes eutrophus</name>
    <name type="synonym">Ralstonia eutropha</name>
    <dbReference type="NCBI Taxonomy" id="106590"/>
    <lineage>
        <taxon>Bacteria</taxon>
        <taxon>Pseudomonadati</taxon>
        <taxon>Pseudomonadota</taxon>
        <taxon>Betaproteobacteria</taxon>
        <taxon>Burkholderiales</taxon>
        <taxon>Burkholderiaceae</taxon>
        <taxon>Cupriavidus</taxon>
    </lineage>
</organism>
<name>A0A1U9V259_CUPNE</name>
<dbReference type="AlphaFoldDB" id="A0A1U9V259"/>
<protein>
    <recommendedName>
        <fullName evidence="3">Phasin domain-containing protein</fullName>
    </recommendedName>
</protein>
<evidence type="ECO:0000313" key="1">
    <source>
        <dbReference type="EMBL" id="AQV98889.1"/>
    </source>
</evidence>
<dbReference type="RefSeq" id="WP_078201110.1">
    <property type="nucleotide sequence ID" value="NZ_CP017758.1"/>
</dbReference>
<dbReference type="Proteomes" id="UP000189627">
    <property type="component" value="Chromosome 2"/>
</dbReference>
<evidence type="ECO:0000313" key="2">
    <source>
        <dbReference type="Proteomes" id="UP000189627"/>
    </source>
</evidence>
<gene>
    <name evidence="1" type="ORF">BJN34_33970</name>
</gene>
<dbReference type="OrthoDB" id="8963703at2"/>
<dbReference type="KEGG" id="cuh:BJN34_33970"/>
<sequence>MMTSMQAFWPLGFWPFPTLFSGVHQVEAMEADLADNWRRMAELHLEFARTMFEDMQFDAMGKMVAQEPEALYAREIALELPLLGGPLHYASAMLELYARAQQKWIDAWGHLLTRGLLPDWQDMQKGVTDIPFWLVRETPRPA</sequence>
<proteinExistence type="predicted"/>
<dbReference type="EMBL" id="CP017758">
    <property type="protein sequence ID" value="AQV98889.1"/>
    <property type="molecule type" value="Genomic_DNA"/>
</dbReference>
<reference evidence="2" key="1">
    <citation type="submission" date="2017-02" db="EMBL/GenBank/DDBJ databases">
        <title>Complete genome sequence of Cupriavidus necator strain NH9, a 3-chlorobenzoate degrader.</title>
        <authorList>
            <person name="Moriuchi R."/>
            <person name="Dohra H."/>
            <person name="Ogawa N."/>
        </authorList>
    </citation>
    <scope>NUCLEOTIDE SEQUENCE [LARGE SCALE GENOMIC DNA]</scope>
    <source>
        <strain evidence="2">NH9</strain>
    </source>
</reference>
<dbReference type="NCBIfam" id="NF045537">
    <property type="entry name" value="phasin_PhaP7"/>
    <property type="match status" value="1"/>
</dbReference>
<evidence type="ECO:0008006" key="3">
    <source>
        <dbReference type="Google" id="ProtNLM"/>
    </source>
</evidence>